<dbReference type="InterPro" id="IPR036388">
    <property type="entry name" value="WH-like_DNA-bd_sf"/>
</dbReference>
<dbReference type="InterPro" id="IPR051677">
    <property type="entry name" value="AfsR-DnrI-RedD_regulator"/>
</dbReference>
<dbReference type="AlphaFoldDB" id="A0AAW4WYY0"/>
<evidence type="ECO:0000313" key="1">
    <source>
        <dbReference type="EMBL" id="MCC3144977.1"/>
    </source>
</evidence>
<comment type="caution">
    <text evidence="1">The sequence shown here is derived from an EMBL/GenBank/DDBJ whole genome shotgun (WGS) entry which is preliminary data.</text>
</comment>
<reference evidence="1 2" key="1">
    <citation type="submission" date="2021-10" db="EMBL/GenBank/DDBJ databases">
        <authorList>
            <person name="Grouzdev D.S."/>
            <person name="Pantiukh K.S."/>
            <person name="Krutkina M.S."/>
        </authorList>
    </citation>
    <scope>NUCLEOTIDE SEQUENCE [LARGE SCALE GENOMIC DNA]</scope>
    <source>
        <strain evidence="1 2">Z-7514</strain>
    </source>
</reference>
<dbReference type="Gene3D" id="1.25.40.10">
    <property type="entry name" value="Tetratricopeptide repeat domain"/>
    <property type="match status" value="1"/>
</dbReference>
<dbReference type="PANTHER" id="PTHR35807">
    <property type="entry name" value="TRANSCRIPTIONAL REGULATOR REDD-RELATED"/>
    <property type="match status" value="1"/>
</dbReference>
<accession>A0AAW4WYY0</accession>
<dbReference type="InterPro" id="IPR011990">
    <property type="entry name" value="TPR-like_helical_dom_sf"/>
</dbReference>
<dbReference type="Proteomes" id="UP001199296">
    <property type="component" value="Unassembled WGS sequence"/>
</dbReference>
<dbReference type="EMBL" id="JAJFAT010000007">
    <property type="protein sequence ID" value="MCC3144977.1"/>
    <property type="molecule type" value="Genomic_DNA"/>
</dbReference>
<protein>
    <recommendedName>
        <fullName evidence="3">Response regulator receiver and SARP domain protein</fullName>
    </recommendedName>
</protein>
<dbReference type="InterPro" id="IPR011006">
    <property type="entry name" value="CheY-like_superfamily"/>
</dbReference>
<sequence length="350" mass="41752">MKSLFYGKNQKNNVLTSNLAVENKSLEILELFHSKEKLFDYLRENEGEVDILFLEIDNNEDYIFSLVEQLLDLYPKLNFIFISSKDHDFIEILEKKELFYLSKPFSEQQCSSVIEEIKIENEKSDSLIELYVETMGEIEVYDIDRNKLELNWPDLKTKELFAFLLHNQGQYLSRAEIIEELWAREKSEVLFQATLLKLRKIFNQYGFDNLIEAKADSYRIDLKKIEVDFIKIEELLKKEIKNKYRVYQLLNLYQDSYLAADDFDWCKKYRKEFEKRIKKALIQAADYFMAVGQNTITKNVLTTLIDLNCKDESVYNKLINIYKREGNRQKADELLAELEDHIDEEMYLII</sequence>
<keyword evidence="2" id="KW-1185">Reference proteome</keyword>
<dbReference type="Gene3D" id="1.10.10.10">
    <property type="entry name" value="Winged helix-like DNA-binding domain superfamily/Winged helix DNA-binding domain"/>
    <property type="match status" value="1"/>
</dbReference>
<dbReference type="RefSeq" id="WP_229345348.1">
    <property type="nucleotide sequence ID" value="NZ_JAJFAT010000007.1"/>
</dbReference>
<dbReference type="GO" id="GO:0003677">
    <property type="term" value="F:DNA binding"/>
    <property type="evidence" value="ECO:0007669"/>
    <property type="project" value="InterPro"/>
</dbReference>
<evidence type="ECO:0000313" key="2">
    <source>
        <dbReference type="Proteomes" id="UP001199296"/>
    </source>
</evidence>
<name>A0AAW4WYY0_9FIRM</name>
<evidence type="ECO:0008006" key="3">
    <source>
        <dbReference type="Google" id="ProtNLM"/>
    </source>
</evidence>
<dbReference type="InterPro" id="IPR016032">
    <property type="entry name" value="Sig_transdc_resp-reg_C-effctor"/>
</dbReference>
<proteinExistence type="predicted"/>
<gene>
    <name evidence="1" type="ORF">LJ207_06545</name>
</gene>
<dbReference type="SUPFAM" id="SSF46894">
    <property type="entry name" value="C-terminal effector domain of the bipartite response regulators"/>
    <property type="match status" value="1"/>
</dbReference>
<dbReference type="PANTHER" id="PTHR35807:SF2">
    <property type="entry name" value="TRANSCRIPTIONAL ACTIVATOR DOMAIN"/>
    <property type="match status" value="1"/>
</dbReference>
<organism evidence="1 2">
    <name type="scientific">Halanaerobium polyolivorans</name>
    <dbReference type="NCBI Taxonomy" id="2886943"/>
    <lineage>
        <taxon>Bacteria</taxon>
        <taxon>Bacillati</taxon>
        <taxon>Bacillota</taxon>
        <taxon>Clostridia</taxon>
        <taxon>Halanaerobiales</taxon>
        <taxon>Halanaerobiaceae</taxon>
        <taxon>Halanaerobium</taxon>
    </lineage>
</organism>
<dbReference type="SUPFAM" id="SSF52172">
    <property type="entry name" value="CheY-like"/>
    <property type="match status" value="1"/>
</dbReference>
<dbReference type="Gene3D" id="3.40.50.2300">
    <property type="match status" value="1"/>
</dbReference>
<dbReference type="GO" id="GO:0006355">
    <property type="term" value="P:regulation of DNA-templated transcription"/>
    <property type="evidence" value="ECO:0007669"/>
    <property type="project" value="InterPro"/>
</dbReference>